<sequence>MAYYLDLAECDYFGVEHASQLFAVGWLSHGKQFRMGSVAKGCFDKLKNLLKDPWQPFVFSGVHHCELCQYDSPSGHANLFVPDGSRIFVCPELIVHYIAAHHYQPPEAFVDAVEQCPDTRTMEYKKRFLQSGGRYREAVRRRL</sequence>
<evidence type="ECO:0000259" key="1">
    <source>
        <dbReference type="Pfam" id="PF25535"/>
    </source>
</evidence>
<keyword evidence="3" id="KW-1185">Reference proteome</keyword>
<dbReference type="eggNOG" id="ENOG503375I">
    <property type="taxonomic scope" value="Bacteria"/>
</dbReference>
<feature type="domain" description="DUF7919" evidence="1">
    <location>
        <begin position="3"/>
        <end position="113"/>
    </location>
</feature>
<dbReference type="Pfam" id="PF25535">
    <property type="entry name" value="DUF7919"/>
    <property type="match status" value="1"/>
</dbReference>
<name>F0SG31_RUBBR</name>
<dbReference type="Proteomes" id="UP000006860">
    <property type="component" value="Chromosome"/>
</dbReference>
<organism evidence="2 3">
    <name type="scientific">Rubinisphaera brasiliensis (strain ATCC 49424 / DSM 5305 / JCM 21570 / IAM 15109 / NBRC 103401 / IFAM 1448)</name>
    <name type="common">Planctomyces brasiliensis</name>
    <dbReference type="NCBI Taxonomy" id="756272"/>
    <lineage>
        <taxon>Bacteria</taxon>
        <taxon>Pseudomonadati</taxon>
        <taxon>Planctomycetota</taxon>
        <taxon>Planctomycetia</taxon>
        <taxon>Planctomycetales</taxon>
        <taxon>Planctomycetaceae</taxon>
        <taxon>Rubinisphaera</taxon>
    </lineage>
</organism>
<gene>
    <name evidence="2" type="ordered locus">Plabr_0693</name>
</gene>
<dbReference type="AlphaFoldDB" id="F0SG31"/>
<reference evidence="3" key="1">
    <citation type="submission" date="2011-02" db="EMBL/GenBank/DDBJ databases">
        <title>The complete genome of Planctomyces brasiliensis DSM 5305.</title>
        <authorList>
            <person name="Lucas S."/>
            <person name="Copeland A."/>
            <person name="Lapidus A."/>
            <person name="Bruce D."/>
            <person name="Goodwin L."/>
            <person name="Pitluck S."/>
            <person name="Kyrpides N."/>
            <person name="Mavromatis K."/>
            <person name="Pagani I."/>
            <person name="Ivanova N."/>
            <person name="Ovchinnikova G."/>
            <person name="Lu M."/>
            <person name="Detter J.C."/>
            <person name="Han C."/>
            <person name="Land M."/>
            <person name="Hauser L."/>
            <person name="Markowitz V."/>
            <person name="Cheng J.-F."/>
            <person name="Hugenholtz P."/>
            <person name="Woyke T."/>
            <person name="Wu D."/>
            <person name="Tindall B."/>
            <person name="Pomrenke H.G."/>
            <person name="Brambilla E."/>
            <person name="Klenk H.-P."/>
            <person name="Eisen J.A."/>
        </authorList>
    </citation>
    <scope>NUCLEOTIDE SEQUENCE [LARGE SCALE GENOMIC DNA]</scope>
    <source>
        <strain evidence="3">ATCC 49424 / DSM 5305 / JCM 21570 / NBRC 103401 / IFAM 1448</strain>
    </source>
</reference>
<dbReference type="EMBL" id="CP002546">
    <property type="protein sequence ID" value="ADY58320.1"/>
    <property type="molecule type" value="Genomic_DNA"/>
</dbReference>
<proteinExistence type="predicted"/>
<dbReference type="STRING" id="756272.Plabr_0693"/>
<protein>
    <recommendedName>
        <fullName evidence="1">DUF7919 domain-containing protein</fullName>
    </recommendedName>
</protein>
<evidence type="ECO:0000313" key="3">
    <source>
        <dbReference type="Proteomes" id="UP000006860"/>
    </source>
</evidence>
<dbReference type="KEGG" id="pbs:Plabr_0693"/>
<dbReference type="HOGENOM" id="CLU_133158_0_0_0"/>
<evidence type="ECO:0000313" key="2">
    <source>
        <dbReference type="EMBL" id="ADY58320.1"/>
    </source>
</evidence>
<dbReference type="OrthoDB" id="9802764at2"/>
<accession>F0SG31</accession>
<dbReference type="InterPro" id="IPR057679">
    <property type="entry name" value="DUF7919"/>
</dbReference>